<dbReference type="InterPro" id="IPR041231">
    <property type="entry name" value="FlgA_N"/>
</dbReference>
<dbReference type="InterPro" id="IPR017585">
    <property type="entry name" value="SAF_FlgA"/>
</dbReference>
<feature type="chain" id="PRO_5045005922" description="Flagella basal body P-ring formation protein FlgA" evidence="4">
    <location>
        <begin position="30"/>
        <end position="245"/>
    </location>
</feature>
<dbReference type="Proteomes" id="UP001352263">
    <property type="component" value="Unassembled WGS sequence"/>
</dbReference>
<keyword evidence="6" id="KW-0966">Cell projection</keyword>
<dbReference type="RefSeq" id="WP_326508081.1">
    <property type="nucleotide sequence ID" value="NZ_JAWIIV010000018.1"/>
</dbReference>
<dbReference type="SMART" id="SM00858">
    <property type="entry name" value="SAF"/>
    <property type="match status" value="1"/>
</dbReference>
<evidence type="ECO:0000313" key="6">
    <source>
        <dbReference type="EMBL" id="MEC4721376.1"/>
    </source>
</evidence>
<dbReference type="InterPro" id="IPR013974">
    <property type="entry name" value="SAF"/>
</dbReference>
<proteinExistence type="inferred from homology"/>
<dbReference type="CDD" id="cd11614">
    <property type="entry name" value="SAF_CpaB_FlgA_like"/>
    <property type="match status" value="1"/>
</dbReference>
<dbReference type="PANTHER" id="PTHR36307:SF1">
    <property type="entry name" value="FLAGELLA BASAL BODY P-RING FORMATION PROTEIN FLGA"/>
    <property type="match status" value="1"/>
</dbReference>
<sequence length="245" mass="24831">MKPSAKALHSALWLLAGVSGLAGTSAAQATAGTAPAYQRQDTTALRQTVEQFLRIQSAGLPGQVNLSVGQVDARSNLPACAAPEAFLPNGSRVWGRTTVGVRCTAPSPWTIYVAATVQVIGEYVIAAAPLAQGQAIGPNDVTRIKGDLTALPAGIVTDAGQAVGRTVALSLAAGTPLRSDALRSQAAVQQGQTVRVVSNGPGFRVSAEARALNNASEGQIAQARTPSGQVVSGIAKAGGIVEVTY</sequence>
<evidence type="ECO:0000256" key="4">
    <source>
        <dbReference type="RuleBase" id="RU362063"/>
    </source>
</evidence>
<dbReference type="PANTHER" id="PTHR36307">
    <property type="entry name" value="FLAGELLA BASAL BODY P-RING FORMATION PROTEIN FLGA"/>
    <property type="match status" value="1"/>
</dbReference>
<dbReference type="Pfam" id="PF13144">
    <property type="entry name" value="ChapFlgA"/>
    <property type="match status" value="1"/>
</dbReference>
<keyword evidence="4" id="KW-1005">Bacterial flagellum biogenesis</keyword>
<evidence type="ECO:0000259" key="5">
    <source>
        <dbReference type="SMART" id="SM00858"/>
    </source>
</evidence>
<comment type="caution">
    <text evidence="6">The sequence shown here is derived from an EMBL/GenBank/DDBJ whole genome shotgun (WGS) entry which is preliminary data.</text>
</comment>
<gene>
    <name evidence="6" type="primary">flgA</name>
    <name evidence="6" type="ORF">RY831_19605</name>
</gene>
<feature type="signal peptide" evidence="4">
    <location>
        <begin position="1"/>
        <end position="29"/>
    </location>
</feature>
<keyword evidence="6" id="KW-0282">Flagellum</keyword>
<evidence type="ECO:0000313" key="7">
    <source>
        <dbReference type="Proteomes" id="UP001352263"/>
    </source>
</evidence>
<evidence type="ECO:0000256" key="3">
    <source>
        <dbReference type="ARBA" id="ARBA00022764"/>
    </source>
</evidence>
<keyword evidence="6" id="KW-0969">Cilium</keyword>
<comment type="function">
    <text evidence="4">Involved in the assembly process of the P-ring formation. It may associate with FlgF on the rod constituting a structure essential for the P-ring assembly or may act as a modulator protein for the P-ring assembly.</text>
</comment>
<dbReference type="InterPro" id="IPR039246">
    <property type="entry name" value="Flagellar_FlgA"/>
</dbReference>
<organism evidence="6 7">
    <name type="scientific">Noviherbaspirillum album</name>
    <dbReference type="NCBI Taxonomy" id="3080276"/>
    <lineage>
        <taxon>Bacteria</taxon>
        <taxon>Pseudomonadati</taxon>
        <taxon>Pseudomonadota</taxon>
        <taxon>Betaproteobacteria</taxon>
        <taxon>Burkholderiales</taxon>
        <taxon>Oxalobacteraceae</taxon>
        <taxon>Noviherbaspirillum</taxon>
    </lineage>
</organism>
<dbReference type="Pfam" id="PF17656">
    <property type="entry name" value="ChapFlgA_N"/>
    <property type="match status" value="1"/>
</dbReference>
<reference evidence="6 7" key="1">
    <citation type="submission" date="2023-10" db="EMBL/GenBank/DDBJ databases">
        <title>Noviherbaspirillum sp. CPCC 100848 genome assembly.</title>
        <authorList>
            <person name="Li X.Y."/>
            <person name="Fang X.M."/>
        </authorList>
    </citation>
    <scope>NUCLEOTIDE SEQUENCE [LARGE SCALE GENOMIC DNA]</scope>
    <source>
        <strain evidence="6 7">CPCC 100848</strain>
    </source>
</reference>
<dbReference type="NCBIfam" id="TIGR03170">
    <property type="entry name" value="flgA_cterm"/>
    <property type="match status" value="1"/>
</dbReference>
<protein>
    <recommendedName>
        <fullName evidence="4">Flagella basal body P-ring formation protein FlgA</fullName>
    </recommendedName>
</protein>
<dbReference type="Gene3D" id="3.90.1210.10">
    <property type="entry name" value="Antifreeze-like/N-acetylneuraminic acid synthase C-terminal domain"/>
    <property type="match status" value="1"/>
</dbReference>
<evidence type="ECO:0000256" key="2">
    <source>
        <dbReference type="ARBA" id="ARBA00022729"/>
    </source>
</evidence>
<dbReference type="Gene3D" id="2.30.30.760">
    <property type="match status" value="1"/>
</dbReference>
<keyword evidence="3 4" id="KW-0574">Periplasm</keyword>
<comment type="similarity">
    <text evidence="4">Belongs to the FlgA family.</text>
</comment>
<feature type="domain" description="SAF" evidence="5">
    <location>
        <begin position="121"/>
        <end position="183"/>
    </location>
</feature>
<keyword evidence="7" id="KW-1185">Reference proteome</keyword>
<accession>A0ABU6JCJ5</accession>
<evidence type="ECO:0000256" key="1">
    <source>
        <dbReference type="ARBA" id="ARBA00004418"/>
    </source>
</evidence>
<keyword evidence="2 4" id="KW-0732">Signal</keyword>
<name>A0ABU6JCJ5_9BURK</name>
<dbReference type="EMBL" id="JAWIIV010000018">
    <property type="protein sequence ID" value="MEC4721376.1"/>
    <property type="molecule type" value="Genomic_DNA"/>
</dbReference>
<comment type="subcellular location">
    <subcellularLocation>
        <location evidence="1 4">Periplasm</location>
    </subcellularLocation>
</comment>